<name>A0A7W5B2T9_9BACL</name>
<evidence type="ECO:0000256" key="1">
    <source>
        <dbReference type="SAM" id="Phobius"/>
    </source>
</evidence>
<keyword evidence="1" id="KW-0812">Transmembrane</keyword>
<evidence type="ECO:0000313" key="2">
    <source>
        <dbReference type="EMBL" id="MBB3113407.1"/>
    </source>
</evidence>
<accession>A0A7W5B2T9</accession>
<evidence type="ECO:0000313" key="3">
    <source>
        <dbReference type="Proteomes" id="UP000570361"/>
    </source>
</evidence>
<keyword evidence="1" id="KW-0472">Membrane</keyword>
<comment type="caution">
    <text evidence="2">The sequence shown here is derived from an EMBL/GenBank/DDBJ whole genome shotgun (WGS) entry which is preliminary data.</text>
</comment>
<dbReference type="AlphaFoldDB" id="A0A7W5B2T9"/>
<keyword evidence="3" id="KW-1185">Reference proteome</keyword>
<sequence>MLFKFAIRVLENPMLNGLIAGLQSAAISYLLLLVFTKGLVLMSIIVILLSLVACGELV</sequence>
<reference evidence="2 3" key="1">
    <citation type="submission" date="2020-08" db="EMBL/GenBank/DDBJ databases">
        <title>Genomic Encyclopedia of Type Strains, Phase III (KMG-III): the genomes of soil and plant-associated and newly described type strains.</title>
        <authorList>
            <person name="Whitman W."/>
        </authorList>
    </citation>
    <scope>NUCLEOTIDE SEQUENCE [LARGE SCALE GENOMIC DNA]</scope>
    <source>
        <strain evidence="2 3">CECT 5862</strain>
    </source>
</reference>
<dbReference type="Proteomes" id="UP000570361">
    <property type="component" value="Unassembled WGS sequence"/>
</dbReference>
<feature type="transmembrane region" description="Helical" evidence="1">
    <location>
        <begin position="38"/>
        <end position="57"/>
    </location>
</feature>
<organism evidence="2 3">
    <name type="scientific">Paenibacillus phyllosphaerae</name>
    <dbReference type="NCBI Taxonomy" id="274593"/>
    <lineage>
        <taxon>Bacteria</taxon>
        <taxon>Bacillati</taxon>
        <taxon>Bacillota</taxon>
        <taxon>Bacilli</taxon>
        <taxon>Bacillales</taxon>
        <taxon>Paenibacillaceae</taxon>
        <taxon>Paenibacillus</taxon>
    </lineage>
</organism>
<gene>
    <name evidence="2" type="ORF">FHS18_005519</name>
</gene>
<dbReference type="EMBL" id="JACHXK010000018">
    <property type="protein sequence ID" value="MBB3113407.1"/>
    <property type="molecule type" value="Genomic_DNA"/>
</dbReference>
<proteinExistence type="predicted"/>
<keyword evidence="1" id="KW-1133">Transmembrane helix</keyword>
<protein>
    <submittedName>
        <fullName evidence="2">Uncharacterized protein</fullName>
    </submittedName>
</protein>